<organism evidence="3 4">
    <name type="scientific">Cytobacillus kochii</name>
    <dbReference type="NCBI Taxonomy" id="859143"/>
    <lineage>
        <taxon>Bacteria</taxon>
        <taxon>Bacillati</taxon>
        <taxon>Bacillota</taxon>
        <taxon>Bacilli</taxon>
        <taxon>Bacillales</taxon>
        <taxon>Bacillaceae</taxon>
        <taxon>Cytobacillus</taxon>
    </lineage>
</organism>
<evidence type="ECO:0000313" key="4">
    <source>
        <dbReference type="Proteomes" id="UP000215137"/>
    </source>
</evidence>
<dbReference type="KEGG" id="bko:CKF48_05530"/>
<protein>
    <recommendedName>
        <fullName evidence="2">Transcriptional regulator TetR C-terminal Firmicutes type domain-containing protein</fullName>
    </recommendedName>
</protein>
<reference evidence="3 4" key="1">
    <citation type="submission" date="2017-08" db="EMBL/GenBank/DDBJ databases">
        <title>Complete Genome Sequence of Bacillus kochii Oregon-R-modENCODE STRAIN BDGP4, isolated from Drosophila melanogaster gut.</title>
        <authorList>
            <person name="Wan K.H."/>
            <person name="Yu C."/>
            <person name="Park S."/>
            <person name="Hammonds A.S."/>
            <person name="Booth B.W."/>
            <person name="Celniker S.E."/>
        </authorList>
    </citation>
    <scope>NUCLEOTIDE SEQUENCE [LARGE SCALE GENOMIC DNA]</scope>
    <source>
        <strain evidence="3 4">BDGP4</strain>
    </source>
</reference>
<dbReference type="RefSeq" id="WP_095370403.1">
    <property type="nucleotide sequence ID" value="NZ_CP022983.1"/>
</dbReference>
<feature type="domain" description="Transcriptional regulator TetR C-terminal Firmicutes type" evidence="2">
    <location>
        <begin position="86"/>
        <end position="184"/>
    </location>
</feature>
<gene>
    <name evidence="3" type="ORF">CKF48_05530</name>
</gene>
<dbReference type="InterPro" id="IPR009057">
    <property type="entry name" value="Homeodomain-like_sf"/>
</dbReference>
<dbReference type="Gene3D" id="1.10.357.10">
    <property type="entry name" value="Tetracycline Repressor, domain 2"/>
    <property type="match status" value="1"/>
</dbReference>
<proteinExistence type="predicted"/>
<dbReference type="Pfam" id="PF14278">
    <property type="entry name" value="TetR_C_8"/>
    <property type="match status" value="1"/>
</dbReference>
<name>A0A248TF41_9BACI</name>
<dbReference type="PANTHER" id="PTHR43479">
    <property type="entry name" value="ACREF/ENVCD OPERON REPRESSOR-RELATED"/>
    <property type="match status" value="1"/>
</dbReference>
<dbReference type="AlphaFoldDB" id="A0A248TF41"/>
<dbReference type="InterPro" id="IPR039532">
    <property type="entry name" value="TetR_C_Firmicutes"/>
</dbReference>
<keyword evidence="1" id="KW-0678">Repressor</keyword>
<evidence type="ECO:0000259" key="2">
    <source>
        <dbReference type="Pfam" id="PF14278"/>
    </source>
</evidence>
<sequence>MIKDPRVLQTFDLLCKGFTNLLQSDALEQINIKKLTEASKINRTTFYLHFADLQAFVTYYVNRLFQHWSDIVNSVPSLPEHKSLQEPYPGLVQLLEYIKSEQELYHCLLVEHRLPLFTVALREWMIKFTNQGFGTVTQTPTLSESERKVREVHILSGTIGSIVWWLEEGFPISSQKLAEELTLIAAKGPFYLK</sequence>
<accession>A0A248TF41</accession>
<dbReference type="PANTHER" id="PTHR43479:SF7">
    <property type="entry name" value="TETR-FAMILY TRANSCRIPTIONAL REGULATOR"/>
    <property type="match status" value="1"/>
</dbReference>
<evidence type="ECO:0000313" key="3">
    <source>
        <dbReference type="EMBL" id="ASV66828.1"/>
    </source>
</evidence>
<dbReference type="EMBL" id="CP022983">
    <property type="protein sequence ID" value="ASV66828.1"/>
    <property type="molecule type" value="Genomic_DNA"/>
</dbReference>
<dbReference type="Proteomes" id="UP000215137">
    <property type="component" value="Chromosome"/>
</dbReference>
<dbReference type="SUPFAM" id="SSF46689">
    <property type="entry name" value="Homeodomain-like"/>
    <property type="match status" value="1"/>
</dbReference>
<evidence type="ECO:0000256" key="1">
    <source>
        <dbReference type="ARBA" id="ARBA00022491"/>
    </source>
</evidence>
<dbReference type="InterPro" id="IPR050624">
    <property type="entry name" value="HTH-type_Tx_Regulator"/>
</dbReference>
<keyword evidence="4" id="KW-1185">Reference proteome</keyword>